<comment type="caution">
    <text evidence="1">The sequence shown here is derived from an EMBL/GenBank/DDBJ whole genome shotgun (WGS) entry which is preliminary data.</text>
</comment>
<protein>
    <recommendedName>
        <fullName evidence="3">Integrase zinc-binding domain-containing protein</fullName>
    </recommendedName>
</protein>
<evidence type="ECO:0000313" key="2">
    <source>
        <dbReference type="Proteomes" id="UP000801492"/>
    </source>
</evidence>
<dbReference type="PANTHER" id="PTHR47331:SF6">
    <property type="entry name" value="DOUBLECORTIN DOMAIN-CONTAINING PROTEIN"/>
    <property type="match status" value="1"/>
</dbReference>
<proteinExistence type="predicted"/>
<dbReference type="EMBL" id="VTPC01001046">
    <property type="protein sequence ID" value="KAF2903363.1"/>
    <property type="molecule type" value="Genomic_DNA"/>
</dbReference>
<dbReference type="PANTHER" id="PTHR47331">
    <property type="entry name" value="PHD-TYPE DOMAIN-CONTAINING PROTEIN"/>
    <property type="match status" value="1"/>
</dbReference>
<gene>
    <name evidence="1" type="ORF">ILUMI_02830</name>
</gene>
<dbReference type="Gene3D" id="3.30.420.10">
    <property type="entry name" value="Ribonuclease H-like superfamily/Ribonuclease H"/>
    <property type="match status" value="1"/>
</dbReference>
<accession>A0A8K0DHI8</accession>
<organism evidence="1 2">
    <name type="scientific">Ignelater luminosus</name>
    <name type="common">Cucubano</name>
    <name type="synonym">Pyrophorus luminosus</name>
    <dbReference type="NCBI Taxonomy" id="2038154"/>
    <lineage>
        <taxon>Eukaryota</taxon>
        <taxon>Metazoa</taxon>
        <taxon>Ecdysozoa</taxon>
        <taxon>Arthropoda</taxon>
        <taxon>Hexapoda</taxon>
        <taxon>Insecta</taxon>
        <taxon>Pterygota</taxon>
        <taxon>Neoptera</taxon>
        <taxon>Endopterygota</taxon>
        <taxon>Coleoptera</taxon>
        <taxon>Polyphaga</taxon>
        <taxon>Elateriformia</taxon>
        <taxon>Elateroidea</taxon>
        <taxon>Elateridae</taxon>
        <taxon>Agrypninae</taxon>
        <taxon>Pyrophorini</taxon>
        <taxon>Ignelater</taxon>
    </lineage>
</organism>
<evidence type="ECO:0000313" key="1">
    <source>
        <dbReference type="EMBL" id="KAF2903363.1"/>
    </source>
</evidence>
<name>A0A8K0DHI8_IGNLU</name>
<sequence>MSLISHYHEKLQHVGVQTVLNEIREKFWILQGVDFAGPVYLKENQKGWICLFTCAVYRTVHLELVTSLSTDAFLEVLRRFIACARNYLCRVNWNKIKKYSSVQKIEGCFNPPSAAWWERL</sequence>
<dbReference type="InterPro" id="IPR036397">
    <property type="entry name" value="RNaseH_sf"/>
</dbReference>
<feature type="non-terminal residue" evidence="1">
    <location>
        <position position="1"/>
    </location>
</feature>
<reference evidence="1" key="1">
    <citation type="submission" date="2019-08" db="EMBL/GenBank/DDBJ databases">
        <title>The genome of the North American firefly Photinus pyralis.</title>
        <authorList>
            <consortium name="Photinus pyralis genome working group"/>
            <person name="Fallon T.R."/>
            <person name="Sander Lower S.E."/>
            <person name="Weng J.-K."/>
        </authorList>
    </citation>
    <scope>NUCLEOTIDE SEQUENCE</scope>
    <source>
        <strain evidence="1">TRF0915ILg1</strain>
        <tissue evidence="1">Whole body</tissue>
    </source>
</reference>
<dbReference type="OrthoDB" id="5967017at2759"/>
<keyword evidence="2" id="KW-1185">Reference proteome</keyword>
<evidence type="ECO:0008006" key="3">
    <source>
        <dbReference type="Google" id="ProtNLM"/>
    </source>
</evidence>
<dbReference type="GO" id="GO:0003676">
    <property type="term" value="F:nucleic acid binding"/>
    <property type="evidence" value="ECO:0007669"/>
    <property type="project" value="InterPro"/>
</dbReference>
<dbReference type="Proteomes" id="UP000801492">
    <property type="component" value="Unassembled WGS sequence"/>
</dbReference>
<dbReference type="AlphaFoldDB" id="A0A8K0DHI8"/>